<evidence type="ECO:0000313" key="2">
    <source>
        <dbReference type="Proteomes" id="UP000001880"/>
    </source>
</evidence>
<sequence>MTRPEPIARIERLVATGASYSDVRAAIDEARKSGQGEAWLRGVAQLWAAVSADSAQPLDECRTAAEWLLQVESEPVARISSLIGLCQQHAELARELLPAALNSLPDDAPSELVRTARGVLALAQIPADAAADLLLAAAGRGAGRPLLASLLGRGDLSSERKVAVRRVVEAVPELYRRHADDERALRALSLAIERGWWPQLDVASEDHVASAVAYLDGQGPYLNEDDRDA</sequence>
<accession>D0LRZ7</accession>
<organism evidence="1 2">
    <name type="scientific">Haliangium ochraceum (strain DSM 14365 / JCM 11303 / SMP-2)</name>
    <dbReference type="NCBI Taxonomy" id="502025"/>
    <lineage>
        <taxon>Bacteria</taxon>
        <taxon>Pseudomonadati</taxon>
        <taxon>Myxococcota</taxon>
        <taxon>Polyangia</taxon>
        <taxon>Haliangiales</taxon>
        <taxon>Kofleriaceae</taxon>
        <taxon>Haliangium</taxon>
    </lineage>
</organism>
<gene>
    <name evidence="1" type="ordered locus">Hoch_1110</name>
</gene>
<keyword evidence="2" id="KW-1185">Reference proteome</keyword>
<protein>
    <recommendedName>
        <fullName evidence="3">PBS lyase HEAT domain protein repeat-containing protein</fullName>
    </recommendedName>
</protein>
<reference evidence="1 2" key="1">
    <citation type="journal article" date="2010" name="Stand. Genomic Sci.">
        <title>Complete genome sequence of Haliangium ochraceum type strain (SMP-2).</title>
        <authorList>
            <consortium name="US DOE Joint Genome Institute (JGI-PGF)"/>
            <person name="Ivanova N."/>
            <person name="Daum C."/>
            <person name="Lang E."/>
            <person name="Abt B."/>
            <person name="Kopitz M."/>
            <person name="Saunders E."/>
            <person name="Lapidus A."/>
            <person name="Lucas S."/>
            <person name="Glavina Del Rio T."/>
            <person name="Nolan M."/>
            <person name="Tice H."/>
            <person name="Copeland A."/>
            <person name="Cheng J.F."/>
            <person name="Chen F."/>
            <person name="Bruce D."/>
            <person name="Goodwin L."/>
            <person name="Pitluck S."/>
            <person name="Mavromatis K."/>
            <person name="Pati A."/>
            <person name="Mikhailova N."/>
            <person name="Chen A."/>
            <person name="Palaniappan K."/>
            <person name="Land M."/>
            <person name="Hauser L."/>
            <person name="Chang Y.J."/>
            <person name="Jeffries C.D."/>
            <person name="Detter J.C."/>
            <person name="Brettin T."/>
            <person name="Rohde M."/>
            <person name="Goker M."/>
            <person name="Bristow J."/>
            <person name="Markowitz V."/>
            <person name="Eisen J.A."/>
            <person name="Hugenholtz P."/>
            <person name="Kyrpides N.C."/>
            <person name="Klenk H.P."/>
        </authorList>
    </citation>
    <scope>NUCLEOTIDE SEQUENCE [LARGE SCALE GENOMIC DNA]</scope>
    <source>
        <strain evidence="2">DSM 14365 / CIP 107738 / JCM 11303 / AJ 13395 / SMP-2</strain>
    </source>
</reference>
<proteinExistence type="predicted"/>
<evidence type="ECO:0000313" key="1">
    <source>
        <dbReference type="EMBL" id="ACY13694.1"/>
    </source>
</evidence>
<dbReference type="KEGG" id="hoh:Hoch_1110"/>
<name>D0LRZ7_HALO1</name>
<dbReference type="RefSeq" id="WP_012826306.1">
    <property type="nucleotide sequence ID" value="NC_013440.1"/>
</dbReference>
<dbReference type="STRING" id="502025.Hoch_1110"/>
<dbReference type="EMBL" id="CP001804">
    <property type="protein sequence ID" value="ACY13694.1"/>
    <property type="molecule type" value="Genomic_DNA"/>
</dbReference>
<dbReference type="AlphaFoldDB" id="D0LRZ7"/>
<evidence type="ECO:0008006" key="3">
    <source>
        <dbReference type="Google" id="ProtNLM"/>
    </source>
</evidence>
<dbReference type="HOGENOM" id="CLU_1208415_0_0_7"/>
<dbReference type="Proteomes" id="UP000001880">
    <property type="component" value="Chromosome"/>
</dbReference>